<proteinExistence type="predicted"/>
<accession>A0A383CHI8</accession>
<evidence type="ECO:0000313" key="1">
    <source>
        <dbReference type="EMBL" id="SVE31530.1"/>
    </source>
</evidence>
<dbReference type="AlphaFoldDB" id="A0A383CHI8"/>
<dbReference type="EMBL" id="UINC01208804">
    <property type="protein sequence ID" value="SVE31530.1"/>
    <property type="molecule type" value="Genomic_DNA"/>
</dbReference>
<name>A0A383CHI8_9ZZZZ</name>
<reference evidence="1" key="1">
    <citation type="submission" date="2018-05" db="EMBL/GenBank/DDBJ databases">
        <authorList>
            <person name="Lanie J.A."/>
            <person name="Ng W.-L."/>
            <person name="Kazmierczak K.M."/>
            <person name="Andrzejewski T.M."/>
            <person name="Davidsen T.M."/>
            <person name="Wayne K.J."/>
            <person name="Tettelin H."/>
            <person name="Glass J.I."/>
            <person name="Rusch D."/>
            <person name="Podicherti R."/>
            <person name="Tsui H.-C.T."/>
            <person name="Winkler M.E."/>
        </authorList>
    </citation>
    <scope>NUCLEOTIDE SEQUENCE</scope>
</reference>
<feature type="non-terminal residue" evidence="1">
    <location>
        <position position="58"/>
    </location>
</feature>
<evidence type="ECO:0008006" key="2">
    <source>
        <dbReference type="Google" id="ProtNLM"/>
    </source>
</evidence>
<protein>
    <recommendedName>
        <fullName evidence="2">UDP-glucose/GDP-mannose dehydrogenase N-terminal domain-containing protein</fullName>
    </recommendedName>
</protein>
<gene>
    <name evidence="1" type="ORF">METZ01_LOCUS484384</name>
</gene>
<organism evidence="1">
    <name type="scientific">marine metagenome</name>
    <dbReference type="NCBI Taxonomy" id="408172"/>
    <lineage>
        <taxon>unclassified sequences</taxon>
        <taxon>metagenomes</taxon>
        <taxon>ecological metagenomes</taxon>
    </lineage>
</organism>
<sequence>MKKDIVIGLGEIGMPIYKKLSKFLPVEGLDKNKNLMNEKKNKSLNLHQVDFIHICIPY</sequence>